<sequence length="84" mass="9639">SLGQLGQKYVEDADRPVWRKSVHLRRFGEICPRQSRIVGTRVCGGCEPASLAKTENFHLGHLGQKYARDVESRKSRERMEMCHV</sequence>
<proteinExistence type="predicted"/>
<dbReference type="EMBL" id="JAHRHJ020000008">
    <property type="protein sequence ID" value="KAH9305237.1"/>
    <property type="molecule type" value="Genomic_DNA"/>
</dbReference>
<feature type="non-terminal residue" evidence="1">
    <location>
        <position position="1"/>
    </location>
</feature>
<feature type="non-terminal residue" evidence="1">
    <location>
        <position position="84"/>
    </location>
</feature>
<keyword evidence="2" id="KW-1185">Reference proteome</keyword>
<accession>A0AA38FJR1</accession>
<reference evidence="1 2" key="1">
    <citation type="journal article" date="2021" name="Nat. Plants">
        <title>The Taxus genome provides insights into paclitaxel biosynthesis.</title>
        <authorList>
            <person name="Xiong X."/>
            <person name="Gou J."/>
            <person name="Liao Q."/>
            <person name="Li Y."/>
            <person name="Zhou Q."/>
            <person name="Bi G."/>
            <person name="Li C."/>
            <person name="Du R."/>
            <person name="Wang X."/>
            <person name="Sun T."/>
            <person name="Guo L."/>
            <person name="Liang H."/>
            <person name="Lu P."/>
            <person name="Wu Y."/>
            <person name="Zhang Z."/>
            <person name="Ro D.K."/>
            <person name="Shang Y."/>
            <person name="Huang S."/>
            <person name="Yan J."/>
        </authorList>
    </citation>
    <scope>NUCLEOTIDE SEQUENCE [LARGE SCALE GENOMIC DNA]</scope>
    <source>
        <strain evidence="1">Ta-2019</strain>
    </source>
</reference>
<protein>
    <submittedName>
        <fullName evidence="1">Uncharacterized protein</fullName>
    </submittedName>
</protein>
<evidence type="ECO:0000313" key="2">
    <source>
        <dbReference type="Proteomes" id="UP000824469"/>
    </source>
</evidence>
<comment type="caution">
    <text evidence="1">The sequence shown here is derived from an EMBL/GenBank/DDBJ whole genome shotgun (WGS) entry which is preliminary data.</text>
</comment>
<name>A0AA38FJR1_TAXCH</name>
<organism evidence="1 2">
    <name type="scientific">Taxus chinensis</name>
    <name type="common">Chinese yew</name>
    <name type="synonym">Taxus wallichiana var. chinensis</name>
    <dbReference type="NCBI Taxonomy" id="29808"/>
    <lineage>
        <taxon>Eukaryota</taxon>
        <taxon>Viridiplantae</taxon>
        <taxon>Streptophyta</taxon>
        <taxon>Embryophyta</taxon>
        <taxon>Tracheophyta</taxon>
        <taxon>Spermatophyta</taxon>
        <taxon>Pinopsida</taxon>
        <taxon>Pinidae</taxon>
        <taxon>Conifers II</taxon>
        <taxon>Cupressales</taxon>
        <taxon>Taxaceae</taxon>
        <taxon>Taxus</taxon>
    </lineage>
</organism>
<dbReference type="Proteomes" id="UP000824469">
    <property type="component" value="Unassembled WGS sequence"/>
</dbReference>
<dbReference type="AlphaFoldDB" id="A0AA38FJR1"/>
<evidence type="ECO:0000313" key="1">
    <source>
        <dbReference type="EMBL" id="KAH9305237.1"/>
    </source>
</evidence>
<gene>
    <name evidence="1" type="ORF">KI387_009641</name>
</gene>